<keyword evidence="3 7" id="KW-0732">Signal</keyword>
<comment type="caution">
    <text evidence="9">The sequence shown here is derived from an EMBL/GenBank/DDBJ whole genome shotgun (WGS) entry which is preliminary data.</text>
</comment>
<feature type="domain" description="Gram-positive cocci surface proteins LPxTG" evidence="8">
    <location>
        <begin position="306"/>
        <end position="338"/>
    </location>
</feature>
<keyword evidence="6" id="KW-0812">Transmembrane</keyword>
<dbReference type="PROSITE" id="PS50847">
    <property type="entry name" value="GRAM_POS_ANCHORING"/>
    <property type="match status" value="1"/>
</dbReference>
<evidence type="ECO:0000256" key="5">
    <source>
        <dbReference type="SAM" id="MobiDB-lite"/>
    </source>
</evidence>
<dbReference type="AlphaFoldDB" id="A0A3B0BG74"/>
<accession>A0A3B0BG74</accession>
<evidence type="ECO:0000256" key="4">
    <source>
        <dbReference type="ARBA" id="ARBA00023088"/>
    </source>
</evidence>
<evidence type="ECO:0000256" key="1">
    <source>
        <dbReference type="ARBA" id="ARBA00022512"/>
    </source>
</evidence>
<feature type="transmembrane region" description="Helical" evidence="6">
    <location>
        <begin position="314"/>
        <end position="333"/>
    </location>
</feature>
<reference evidence="9 10" key="1">
    <citation type="submission" date="2018-09" db="EMBL/GenBank/DDBJ databases">
        <title>Draft genome sequence of Streptococcus sp. KCOM 1699 (=ChDC B353).</title>
        <authorList>
            <person name="Kook J.-K."/>
            <person name="Park S.-N."/>
            <person name="Lim Y.K."/>
        </authorList>
    </citation>
    <scope>NUCLEOTIDE SEQUENCE [LARGE SCALE GENOMIC DNA]</scope>
    <source>
        <strain evidence="9 10">ChDC B353</strain>
    </source>
</reference>
<protein>
    <submittedName>
        <fullName evidence="9">LPXTG cell wall anchor domain-containing protein</fullName>
    </submittedName>
</protein>
<feature type="chain" id="PRO_5017462673" evidence="7">
    <location>
        <begin position="27"/>
        <end position="338"/>
    </location>
</feature>
<dbReference type="RefSeq" id="WP_120719211.1">
    <property type="nucleotide sequence ID" value="NZ_RBCK01000003.1"/>
</dbReference>
<keyword evidence="4" id="KW-0572">Peptidoglycan-anchor</keyword>
<feature type="compositionally biased region" description="Basic and acidic residues" evidence="5">
    <location>
        <begin position="182"/>
        <end position="191"/>
    </location>
</feature>
<dbReference type="NCBIfam" id="TIGR01167">
    <property type="entry name" value="LPXTG_anchor"/>
    <property type="match status" value="1"/>
</dbReference>
<evidence type="ECO:0000256" key="6">
    <source>
        <dbReference type="SAM" id="Phobius"/>
    </source>
</evidence>
<evidence type="ECO:0000313" key="10">
    <source>
        <dbReference type="Proteomes" id="UP000280509"/>
    </source>
</evidence>
<sequence>MKKWAKIITLSSIVVLASASAQIAYADTNTSQNENAITAVSPNTGTTTAPSNATTVPVVAPNAGTTTIPSSDTTVPAVAPNAGTTTIPSSDTTVPAVAPNTGTTTIPSSDTTVPAVSPNTGTTTAPSSDTTVPSVPTSPSEQPSVVAPTDPGTTVATGSSSETSSSSNSSSSSSSSATTPTSEDKNKKDNATSDNKVSVSTIDGGTTTLIPDVKVPTNNPGVSAQTAVEAGASQVGTTSQVTGQVVQEVSPSAPVQTETGASIVSTQNGNVVLSDGSVIAPEEVGGTVNEDKTISVKDKDGKLKTLPNTGLKESILLTFAGFGLLAIVISFFLKKRSN</sequence>
<dbReference type="InterPro" id="IPR019931">
    <property type="entry name" value="LPXTG_anchor"/>
</dbReference>
<proteinExistence type="predicted"/>
<feature type="compositionally biased region" description="Low complexity" evidence="5">
    <location>
        <begin position="153"/>
        <end position="181"/>
    </location>
</feature>
<dbReference type="Proteomes" id="UP000280509">
    <property type="component" value="Unassembled WGS sequence"/>
</dbReference>
<evidence type="ECO:0000313" key="9">
    <source>
        <dbReference type="EMBL" id="RKN71298.1"/>
    </source>
</evidence>
<keyword evidence="6" id="KW-0472">Membrane</keyword>
<feature type="compositionally biased region" description="Low complexity" evidence="5">
    <location>
        <begin position="101"/>
        <end position="112"/>
    </location>
</feature>
<keyword evidence="1" id="KW-0134">Cell wall</keyword>
<feature type="compositionally biased region" description="Low complexity" evidence="5">
    <location>
        <begin position="122"/>
        <end position="146"/>
    </location>
</feature>
<evidence type="ECO:0000256" key="3">
    <source>
        <dbReference type="ARBA" id="ARBA00022729"/>
    </source>
</evidence>
<evidence type="ECO:0000259" key="8">
    <source>
        <dbReference type="PROSITE" id="PS50847"/>
    </source>
</evidence>
<evidence type="ECO:0000256" key="7">
    <source>
        <dbReference type="SAM" id="SignalP"/>
    </source>
</evidence>
<name>A0A3B0BG74_9STRE</name>
<keyword evidence="6" id="KW-1133">Transmembrane helix</keyword>
<dbReference type="Pfam" id="PF00746">
    <property type="entry name" value="Gram_pos_anchor"/>
    <property type="match status" value="1"/>
</dbReference>
<keyword evidence="2" id="KW-0964">Secreted</keyword>
<evidence type="ECO:0000256" key="2">
    <source>
        <dbReference type="ARBA" id="ARBA00022525"/>
    </source>
</evidence>
<dbReference type="EMBL" id="RBCK01000003">
    <property type="protein sequence ID" value="RKN71298.1"/>
    <property type="molecule type" value="Genomic_DNA"/>
</dbReference>
<feature type="compositionally biased region" description="Polar residues" evidence="5">
    <location>
        <begin position="82"/>
        <end position="93"/>
    </location>
</feature>
<feature type="region of interest" description="Disordered" evidence="5">
    <location>
        <begin position="66"/>
        <end position="222"/>
    </location>
</feature>
<organism evidence="9 10">
    <name type="scientific">Streptococcus chosunensis</name>
    <dbReference type="NCBI Taxonomy" id="2707003"/>
    <lineage>
        <taxon>Bacteria</taxon>
        <taxon>Bacillati</taxon>
        <taxon>Bacillota</taxon>
        <taxon>Bacilli</taxon>
        <taxon>Lactobacillales</taxon>
        <taxon>Streptococcaceae</taxon>
        <taxon>Streptococcus</taxon>
        <taxon>Streptococcus mitis group</taxon>
    </lineage>
</organism>
<feature type="signal peptide" evidence="7">
    <location>
        <begin position="1"/>
        <end position="26"/>
    </location>
</feature>
<gene>
    <name evidence="9" type="ORF">D7D54_08315</name>
</gene>
<keyword evidence="10" id="KW-1185">Reference proteome</keyword>
<feature type="compositionally biased region" description="Polar residues" evidence="5">
    <location>
        <begin position="192"/>
        <end position="209"/>
    </location>
</feature>